<gene>
    <name evidence="1" type="ORF">ENLAB_25510</name>
</gene>
<dbReference type="Proteomes" id="UP000831692">
    <property type="component" value="Chromosome"/>
</dbReference>
<accession>A0ABN6NTV2</accession>
<reference evidence="1 2" key="1">
    <citation type="submission" date="2022-03" db="EMBL/GenBank/DDBJ databases">
        <title>Complete genome sequence of Enterococcus innesii DB-1.</title>
        <authorList>
            <person name="Fukuda D."/>
            <person name="Nolasco-Hipolito C."/>
        </authorList>
    </citation>
    <scope>NUCLEOTIDE SEQUENCE [LARGE SCALE GENOMIC DNA]</scope>
    <source>
        <strain evidence="1 2">DB-1</strain>
    </source>
</reference>
<evidence type="ECO:0000313" key="2">
    <source>
        <dbReference type="Proteomes" id="UP000831692"/>
    </source>
</evidence>
<dbReference type="GeneID" id="83458558"/>
<name>A0ABN6NTV2_9ENTE</name>
<keyword evidence="2" id="KW-1185">Reference proteome</keyword>
<protein>
    <submittedName>
        <fullName evidence="1">Uncharacterized protein</fullName>
    </submittedName>
</protein>
<proteinExistence type="predicted"/>
<evidence type="ECO:0000313" key="1">
    <source>
        <dbReference type="EMBL" id="BDG68987.1"/>
    </source>
</evidence>
<dbReference type="RefSeq" id="WP_061053836.1">
    <property type="nucleotide sequence ID" value="NZ_AP025635.1"/>
</dbReference>
<organism evidence="1 2">
    <name type="scientific">Enterococcus innesii</name>
    <dbReference type="NCBI Taxonomy" id="2839759"/>
    <lineage>
        <taxon>Bacteria</taxon>
        <taxon>Bacillati</taxon>
        <taxon>Bacillota</taxon>
        <taxon>Bacilli</taxon>
        <taxon>Lactobacillales</taxon>
        <taxon>Enterococcaceae</taxon>
        <taxon>Enterococcus</taxon>
    </lineage>
</organism>
<sequence>MKDKYFSWVVLPFFLINQLSFLPSEHMKEEEPVYAFEVGSNENEIVVENDSEKLAKYRKQKENFLSIEQQLTMLTEQPYLPSNEKPIYLGKILESMSGGILYGRKYTEYLHKR</sequence>
<dbReference type="EMBL" id="AP025635">
    <property type="protein sequence ID" value="BDG68987.1"/>
    <property type="molecule type" value="Genomic_DNA"/>
</dbReference>